<dbReference type="Pfam" id="PF09325">
    <property type="entry name" value="Vps5"/>
    <property type="match status" value="1"/>
</dbReference>
<evidence type="ECO:0000256" key="4">
    <source>
        <dbReference type="ARBA" id="ARBA00022448"/>
    </source>
</evidence>
<protein>
    <recommendedName>
        <fullName evidence="8">Sorting nexin-4</fullName>
    </recommendedName>
    <alternativeName>
        <fullName evidence="9">Autophagy-related protein 24</fullName>
    </alternativeName>
</protein>
<dbReference type="SMART" id="SM00312">
    <property type="entry name" value="PX"/>
    <property type="match status" value="1"/>
</dbReference>
<dbReference type="InterPro" id="IPR001683">
    <property type="entry name" value="PX_dom"/>
</dbReference>
<evidence type="ECO:0000313" key="12">
    <source>
        <dbReference type="EMBL" id="CDH55725.1"/>
    </source>
</evidence>
<comment type="similarity">
    <text evidence="3">Belongs to the sorting nexin family.</text>
</comment>
<dbReference type="Pfam" id="PF00787">
    <property type="entry name" value="PX"/>
    <property type="match status" value="1"/>
</dbReference>
<dbReference type="GO" id="GO:0005769">
    <property type="term" value="C:early endosome"/>
    <property type="evidence" value="ECO:0007669"/>
    <property type="project" value="TreeGrafter"/>
</dbReference>
<dbReference type="InterPro" id="IPR036871">
    <property type="entry name" value="PX_dom_sf"/>
</dbReference>
<sequence>MMNAYNEADWGVSTDGDLFSPSFDHRDSLGQFNPFQDYDETTPSSSSFAAATATADTTTRASTPDLPTTTTTNTNDASNVYMKIHVDDPQKQSAAVQGSFISYLITTETNLETFASKRSRSVRRRYQDFVWLHDSLSLENPACIVPPLPEKHRLSYINGDRFSDAFLERRRLGLQWFLDRIACHPSLQRSQCTRIFLESPDFKNDKRAIQATHVPKPPSILDTLGDVLMNAFTKVKKPDQRFIDMQEYVDKLEDNIRNIELLYARISKRQTSLQHDYLSFAWSIREISAMESSIDMPLRQFAETTETYSKYLKDMTSTEDILFLNDLHELLAYCQAVKDVLQRRDESQIDFEELSVYLQRTLAEREKHPEKSAELEPKIRELEAEVAKTSDITNEFSEQMTEEFEIFQKSKATELKQGMLAYADSHIDFYTKGVALWESILPVLENIQLDDDDNNNNSNSTEEDDA</sequence>
<dbReference type="GO" id="GO:0000422">
    <property type="term" value="P:autophagy of mitochondrion"/>
    <property type="evidence" value="ECO:0007669"/>
    <property type="project" value="TreeGrafter"/>
</dbReference>
<gene>
    <name evidence="12" type="ORF">LCOR_06841.1</name>
</gene>
<feature type="compositionally biased region" description="Low complexity" evidence="10">
    <location>
        <begin position="41"/>
        <end position="74"/>
    </location>
</feature>
<keyword evidence="5" id="KW-0963">Cytoplasm</keyword>
<dbReference type="SUPFAM" id="SSF64268">
    <property type="entry name" value="PX domain"/>
    <property type="match status" value="1"/>
</dbReference>
<evidence type="ECO:0000256" key="6">
    <source>
        <dbReference type="ARBA" id="ARBA00023121"/>
    </source>
</evidence>
<dbReference type="PROSITE" id="PS50195">
    <property type="entry name" value="PX"/>
    <property type="match status" value="1"/>
</dbReference>
<dbReference type="GO" id="GO:0015031">
    <property type="term" value="P:protein transport"/>
    <property type="evidence" value="ECO:0007669"/>
    <property type="project" value="TreeGrafter"/>
</dbReference>
<evidence type="ECO:0000256" key="9">
    <source>
        <dbReference type="ARBA" id="ARBA00041273"/>
    </source>
</evidence>
<comment type="subcellular location">
    <subcellularLocation>
        <location evidence="2">Cytoplasm</location>
    </subcellularLocation>
    <subcellularLocation>
        <location evidence="1">Endomembrane system</location>
        <topology evidence="1">Peripheral membrane protein</topology>
    </subcellularLocation>
</comment>
<name>A0A068S140_9FUNG</name>
<evidence type="ECO:0000259" key="11">
    <source>
        <dbReference type="PROSITE" id="PS50195"/>
    </source>
</evidence>
<keyword evidence="7" id="KW-0472">Membrane</keyword>
<dbReference type="GO" id="GO:0032456">
    <property type="term" value="P:endocytic recycling"/>
    <property type="evidence" value="ECO:0007669"/>
    <property type="project" value="TreeGrafter"/>
</dbReference>
<accession>A0A068S140</accession>
<dbReference type="Gene3D" id="3.30.1520.10">
    <property type="entry name" value="Phox-like domain"/>
    <property type="match status" value="1"/>
</dbReference>
<dbReference type="AlphaFoldDB" id="A0A068S140"/>
<organism evidence="12 13">
    <name type="scientific">Lichtheimia corymbifera JMRC:FSU:9682</name>
    <dbReference type="NCBI Taxonomy" id="1263082"/>
    <lineage>
        <taxon>Eukaryota</taxon>
        <taxon>Fungi</taxon>
        <taxon>Fungi incertae sedis</taxon>
        <taxon>Mucoromycota</taxon>
        <taxon>Mucoromycotina</taxon>
        <taxon>Mucoromycetes</taxon>
        <taxon>Mucorales</taxon>
        <taxon>Lichtheimiaceae</taxon>
        <taxon>Lichtheimia</taxon>
    </lineage>
</organism>
<dbReference type="OrthoDB" id="205639at2759"/>
<evidence type="ECO:0000313" key="13">
    <source>
        <dbReference type="Proteomes" id="UP000027586"/>
    </source>
</evidence>
<feature type="region of interest" description="Disordered" evidence="10">
    <location>
        <begin position="30"/>
        <end position="74"/>
    </location>
</feature>
<evidence type="ECO:0000256" key="10">
    <source>
        <dbReference type="SAM" id="MobiDB-lite"/>
    </source>
</evidence>
<dbReference type="Proteomes" id="UP000027586">
    <property type="component" value="Unassembled WGS sequence"/>
</dbReference>
<dbReference type="InterPro" id="IPR015404">
    <property type="entry name" value="Vps5_C"/>
</dbReference>
<dbReference type="GO" id="GO:0034727">
    <property type="term" value="P:piecemeal microautophagy of the nucleus"/>
    <property type="evidence" value="ECO:0007669"/>
    <property type="project" value="TreeGrafter"/>
</dbReference>
<dbReference type="VEuPathDB" id="FungiDB:LCOR_06841.1"/>
<dbReference type="EMBL" id="CBTN010000032">
    <property type="protein sequence ID" value="CDH55725.1"/>
    <property type="molecule type" value="Genomic_DNA"/>
</dbReference>
<dbReference type="PANTHER" id="PTHR45949:SF2">
    <property type="entry name" value="SORTING NEXIN-4"/>
    <property type="match status" value="1"/>
</dbReference>
<evidence type="ECO:0000256" key="5">
    <source>
        <dbReference type="ARBA" id="ARBA00022490"/>
    </source>
</evidence>
<dbReference type="GO" id="GO:0000407">
    <property type="term" value="C:phagophore assembly site"/>
    <property type="evidence" value="ECO:0007669"/>
    <property type="project" value="TreeGrafter"/>
</dbReference>
<keyword evidence="6" id="KW-0446">Lipid-binding</keyword>
<reference evidence="12" key="1">
    <citation type="submission" date="2013-08" db="EMBL/GenBank/DDBJ databases">
        <title>Gene expansion shapes genome architecture in the human pathogen Lichtheimia corymbifera: an evolutionary genomics analysis in the ancient terrestrial Mucorales (Mucoromycotina).</title>
        <authorList>
            <person name="Schwartze V.U."/>
            <person name="Winter S."/>
            <person name="Shelest E."/>
            <person name="Marcet-Houben M."/>
            <person name="Horn F."/>
            <person name="Wehner S."/>
            <person name="Hoffmann K."/>
            <person name="Riege K."/>
            <person name="Sammeth M."/>
            <person name="Nowrousian M."/>
            <person name="Valiante V."/>
            <person name="Linde J."/>
            <person name="Jacobsen I.D."/>
            <person name="Marz M."/>
            <person name="Brakhage A.A."/>
            <person name="Gabaldon T."/>
            <person name="Bocker S."/>
            <person name="Voigt K."/>
        </authorList>
    </citation>
    <scope>NUCLEOTIDE SEQUENCE [LARGE SCALE GENOMIC DNA]</scope>
    <source>
        <strain evidence="12">FSU 9682</strain>
    </source>
</reference>
<dbReference type="GO" id="GO:0061709">
    <property type="term" value="P:reticulophagy"/>
    <property type="evidence" value="ECO:0007669"/>
    <property type="project" value="TreeGrafter"/>
</dbReference>
<keyword evidence="4" id="KW-0813">Transport</keyword>
<dbReference type="Gene3D" id="1.20.1270.60">
    <property type="entry name" value="Arfaptin homology (AH) domain/BAR domain"/>
    <property type="match status" value="1"/>
</dbReference>
<evidence type="ECO:0000256" key="2">
    <source>
        <dbReference type="ARBA" id="ARBA00004496"/>
    </source>
</evidence>
<evidence type="ECO:0000256" key="8">
    <source>
        <dbReference type="ARBA" id="ARBA00040748"/>
    </source>
</evidence>
<evidence type="ECO:0000256" key="3">
    <source>
        <dbReference type="ARBA" id="ARBA00010883"/>
    </source>
</evidence>
<feature type="domain" description="PX" evidence="11">
    <location>
        <begin position="81"/>
        <end position="204"/>
    </location>
</feature>
<dbReference type="STRING" id="1263082.A0A068S140"/>
<dbReference type="SUPFAM" id="SSF103657">
    <property type="entry name" value="BAR/IMD domain-like"/>
    <property type="match status" value="1"/>
</dbReference>
<dbReference type="GO" id="GO:0035091">
    <property type="term" value="F:phosphatidylinositol binding"/>
    <property type="evidence" value="ECO:0007669"/>
    <property type="project" value="InterPro"/>
</dbReference>
<evidence type="ECO:0000256" key="7">
    <source>
        <dbReference type="ARBA" id="ARBA00023136"/>
    </source>
</evidence>
<proteinExistence type="inferred from homology"/>
<dbReference type="InterPro" id="IPR027267">
    <property type="entry name" value="AH/BAR_dom_sf"/>
</dbReference>
<comment type="caution">
    <text evidence="12">The sequence shown here is derived from an EMBL/GenBank/DDBJ whole genome shotgun (WGS) entry which is preliminary data.</text>
</comment>
<evidence type="ECO:0000256" key="1">
    <source>
        <dbReference type="ARBA" id="ARBA00004184"/>
    </source>
</evidence>
<keyword evidence="13" id="KW-1185">Reference proteome</keyword>
<dbReference type="PANTHER" id="PTHR45949">
    <property type="entry name" value="SORTING NEXIN-4"/>
    <property type="match status" value="1"/>
</dbReference>